<reference evidence="1" key="2">
    <citation type="submission" date="2021-09" db="EMBL/GenBank/DDBJ databases">
        <authorList>
            <person name="Jia N."/>
            <person name="Wang J."/>
            <person name="Shi W."/>
            <person name="Du L."/>
            <person name="Sun Y."/>
            <person name="Zhan W."/>
            <person name="Jiang J."/>
            <person name="Wang Q."/>
            <person name="Zhang B."/>
            <person name="Ji P."/>
            <person name="Sakyi L.B."/>
            <person name="Cui X."/>
            <person name="Yuan T."/>
            <person name="Jiang B."/>
            <person name="Yang W."/>
            <person name="Lam T.T.-Y."/>
            <person name="Chang Q."/>
            <person name="Ding S."/>
            <person name="Wang X."/>
            <person name="Zhu J."/>
            <person name="Ruan X."/>
            <person name="Zhao L."/>
            <person name="Wei J."/>
            <person name="Que T."/>
            <person name="Du C."/>
            <person name="Cheng J."/>
            <person name="Dai P."/>
            <person name="Han X."/>
            <person name="Huang E."/>
            <person name="Gao Y."/>
            <person name="Liu J."/>
            <person name="Shao H."/>
            <person name="Ye R."/>
            <person name="Li L."/>
            <person name="Wei W."/>
            <person name="Wang X."/>
            <person name="Wang C."/>
            <person name="Huo Q."/>
            <person name="Li W."/>
            <person name="Guo W."/>
            <person name="Chen H."/>
            <person name="Chen S."/>
            <person name="Zhou L."/>
            <person name="Zhou L."/>
            <person name="Ni X."/>
            <person name="Tian J."/>
            <person name="Zhou Y."/>
            <person name="Sheng Y."/>
            <person name="Liu T."/>
            <person name="Pan Y."/>
            <person name="Xia L."/>
            <person name="Li J."/>
            <person name="Zhao F."/>
            <person name="Cao W."/>
        </authorList>
    </citation>
    <scope>NUCLEOTIDE SEQUENCE</scope>
    <source>
        <strain evidence="1">Rsan-2018</strain>
        <tissue evidence="1">Larvae</tissue>
    </source>
</reference>
<dbReference type="AlphaFoldDB" id="A0A9D4STK6"/>
<dbReference type="Gene3D" id="3.40.50.12690">
    <property type="match status" value="1"/>
</dbReference>
<reference evidence="1" key="1">
    <citation type="journal article" date="2020" name="Cell">
        <title>Large-Scale Comparative Analyses of Tick Genomes Elucidate Their Genetic Diversity and Vector Capacities.</title>
        <authorList>
            <consortium name="Tick Genome and Microbiome Consortium (TIGMIC)"/>
            <person name="Jia N."/>
            <person name="Wang J."/>
            <person name="Shi W."/>
            <person name="Du L."/>
            <person name="Sun Y."/>
            <person name="Zhan W."/>
            <person name="Jiang J.F."/>
            <person name="Wang Q."/>
            <person name="Zhang B."/>
            <person name="Ji P."/>
            <person name="Bell-Sakyi L."/>
            <person name="Cui X.M."/>
            <person name="Yuan T.T."/>
            <person name="Jiang B.G."/>
            <person name="Yang W.F."/>
            <person name="Lam T.T."/>
            <person name="Chang Q.C."/>
            <person name="Ding S.J."/>
            <person name="Wang X.J."/>
            <person name="Zhu J.G."/>
            <person name="Ruan X.D."/>
            <person name="Zhao L."/>
            <person name="Wei J.T."/>
            <person name="Ye R.Z."/>
            <person name="Que T.C."/>
            <person name="Du C.H."/>
            <person name="Zhou Y.H."/>
            <person name="Cheng J.X."/>
            <person name="Dai P.F."/>
            <person name="Guo W.B."/>
            <person name="Han X.H."/>
            <person name="Huang E.J."/>
            <person name="Li L.F."/>
            <person name="Wei W."/>
            <person name="Gao Y.C."/>
            <person name="Liu J.Z."/>
            <person name="Shao H.Z."/>
            <person name="Wang X."/>
            <person name="Wang C.C."/>
            <person name="Yang T.C."/>
            <person name="Huo Q.B."/>
            <person name="Li W."/>
            <person name="Chen H.Y."/>
            <person name="Chen S.E."/>
            <person name="Zhou L.G."/>
            <person name="Ni X.B."/>
            <person name="Tian J.H."/>
            <person name="Sheng Y."/>
            <person name="Liu T."/>
            <person name="Pan Y.S."/>
            <person name="Xia L.Y."/>
            <person name="Li J."/>
            <person name="Zhao F."/>
            <person name="Cao W.C."/>
        </authorList>
    </citation>
    <scope>NUCLEOTIDE SEQUENCE</scope>
    <source>
        <strain evidence="1">Rsan-2018</strain>
    </source>
</reference>
<organism evidence="1 2">
    <name type="scientific">Rhipicephalus sanguineus</name>
    <name type="common">Brown dog tick</name>
    <name type="synonym">Ixodes sanguineus</name>
    <dbReference type="NCBI Taxonomy" id="34632"/>
    <lineage>
        <taxon>Eukaryota</taxon>
        <taxon>Metazoa</taxon>
        <taxon>Ecdysozoa</taxon>
        <taxon>Arthropoda</taxon>
        <taxon>Chelicerata</taxon>
        <taxon>Arachnida</taxon>
        <taxon>Acari</taxon>
        <taxon>Parasitiformes</taxon>
        <taxon>Ixodida</taxon>
        <taxon>Ixodoidea</taxon>
        <taxon>Ixodidae</taxon>
        <taxon>Rhipicephalinae</taxon>
        <taxon>Rhipicephalus</taxon>
        <taxon>Rhipicephalus</taxon>
    </lineage>
</organism>
<proteinExistence type="predicted"/>
<evidence type="ECO:0000313" key="2">
    <source>
        <dbReference type="Proteomes" id="UP000821837"/>
    </source>
</evidence>
<dbReference type="EMBL" id="JABSTV010001252">
    <property type="protein sequence ID" value="KAH7948511.1"/>
    <property type="molecule type" value="Genomic_DNA"/>
</dbReference>
<evidence type="ECO:0000313" key="1">
    <source>
        <dbReference type="EMBL" id="KAH7948511.1"/>
    </source>
</evidence>
<dbReference type="SUPFAM" id="SSF52266">
    <property type="entry name" value="SGNH hydrolase"/>
    <property type="match status" value="1"/>
</dbReference>
<accession>A0A9D4STK6</accession>
<dbReference type="Proteomes" id="UP000821837">
    <property type="component" value="Chromosome 6"/>
</dbReference>
<comment type="caution">
    <text evidence="1">The sequence shown here is derived from an EMBL/GenBank/DDBJ whole genome shotgun (WGS) entry which is preliminary data.</text>
</comment>
<name>A0A9D4STK6_RHISA</name>
<gene>
    <name evidence="1" type="ORF">HPB52_023600</name>
</gene>
<protein>
    <submittedName>
        <fullName evidence="1">Uncharacterized protein</fullName>
    </submittedName>
</protein>
<keyword evidence="2" id="KW-1185">Reference proteome</keyword>
<sequence length="121" mass="13317">MAAIHPTAERLAARFPRIPISCAIIGDSSIKYVHEMFNSLEPGTPAFVSYCGACFNDVHGLLHRLPPTLPRLVIHVGTVDIADNGCVQALANFRELTERIHQERPHLELCVSLPLPRAPNC</sequence>